<gene>
    <name evidence="8" type="primary">fmt</name>
    <name evidence="11" type="ORF">NIES23_18790</name>
</gene>
<dbReference type="GO" id="GO:0005829">
    <property type="term" value="C:cytosol"/>
    <property type="evidence" value="ECO:0007669"/>
    <property type="project" value="TreeGrafter"/>
</dbReference>
<evidence type="ECO:0000313" key="12">
    <source>
        <dbReference type="Proteomes" id="UP000217507"/>
    </source>
</evidence>
<comment type="catalytic activity">
    <reaction evidence="7 8">
        <text>L-methionyl-tRNA(fMet) + (6R)-10-formyltetrahydrofolate = N-formyl-L-methionyl-tRNA(fMet) + (6S)-5,6,7,8-tetrahydrofolate + H(+)</text>
        <dbReference type="Rhea" id="RHEA:24380"/>
        <dbReference type="Rhea" id="RHEA-COMP:9952"/>
        <dbReference type="Rhea" id="RHEA-COMP:9953"/>
        <dbReference type="ChEBI" id="CHEBI:15378"/>
        <dbReference type="ChEBI" id="CHEBI:57453"/>
        <dbReference type="ChEBI" id="CHEBI:78530"/>
        <dbReference type="ChEBI" id="CHEBI:78844"/>
        <dbReference type="ChEBI" id="CHEBI:195366"/>
        <dbReference type="EC" id="2.1.2.9"/>
    </reaction>
</comment>
<evidence type="ECO:0000256" key="5">
    <source>
        <dbReference type="ARBA" id="ARBA00022679"/>
    </source>
</evidence>
<dbReference type="InterPro" id="IPR036477">
    <property type="entry name" value="Formyl_transf_N_sf"/>
</dbReference>
<feature type="domain" description="Formyl transferase C-terminal" evidence="10">
    <location>
        <begin position="214"/>
        <end position="330"/>
    </location>
</feature>
<dbReference type="CDD" id="cd08646">
    <property type="entry name" value="FMT_core_Met-tRNA-FMT_N"/>
    <property type="match status" value="1"/>
</dbReference>
<dbReference type="PANTHER" id="PTHR11138">
    <property type="entry name" value="METHIONYL-TRNA FORMYLTRANSFERASE"/>
    <property type="match status" value="1"/>
</dbReference>
<evidence type="ECO:0000259" key="10">
    <source>
        <dbReference type="Pfam" id="PF02911"/>
    </source>
</evidence>
<dbReference type="Proteomes" id="UP000217507">
    <property type="component" value="Chromosome"/>
</dbReference>
<keyword evidence="6 8" id="KW-0648">Protein biosynthesis</keyword>
<proteinExistence type="inferred from homology"/>
<comment type="similarity">
    <text evidence="2 8">Belongs to the Fmt family.</text>
</comment>
<organism evidence="11 12">
    <name type="scientific">Trichormus variabilis NIES-23</name>
    <dbReference type="NCBI Taxonomy" id="1973479"/>
    <lineage>
        <taxon>Bacteria</taxon>
        <taxon>Bacillati</taxon>
        <taxon>Cyanobacteriota</taxon>
        <taxon>Cyanophyceae</taxon>
        <taxon>Nostocales</taxon>
        <taxon>Nostocaceae</taxon>
        <taxon>Trichormus</taxon>
    </lineage>
</organism>
<dbReference type="AlphaFoldDB" id="A0A1Z4KJD0"/>
<dbReference type="Pfam" id="PF00551">
    <property type="entry name" value="Formyl_trans_N"/>
    <property type="match status" value="1"/>
</dbReference>
<reference evidence="11 12" key="1">
    <citation type="submission" date="2017-06" db="EMBL/GenBank/DDBJ databases">
        <title>Genome sequencing of cyanobaciteial culture collection at National Institute for Environmental Studies (NIES).</title>
        <authorList>
            <person name="Hirose Y."/>
            <person name="Shimura Y."/>
            <person name="Fujisawa T."/>
            <person name="Nakamura Y."/>
            <person name="Kawachi M."/>
        </authorList>
    </citation>
    <scope>NUCLEOTIDE SEQUENCE [LARGE SCALE GENOMIC DNA]</scope>
    <source>
        <strain evidence="11 12">NIES-23</strain>
    </source>
</reference>
<dbReference type="CDD" id="cd08704">
    <property type="entry name" value="Met_tRNA_FMT_C"/>
    <property type="match status" value="1"/>
</dbReference>
<comment type="function">
    <text evidence="1 8">Attaches a formyl group to the free amino group of methionyl-tRNA(fMet). The formyl group appears to play a dual role in the initiator identity of N-formylmethionyl-tRNA by promoting its recognition by IF2 and preventing the misappropriation of this tRNA by the elongation apparatus.</text>
</comment>
<evidence type="ECO:0000256" key="4">
    <source>
        <dbReference type="ARBA" id="ARBA00016014"/>
    </source>
</evidence>
<evidence type="ECO:0000256" key="6">
    <source>
        <dbReference type="ARBA" id="ARBA00022917"/>
    </source>
</evidence>
<evidence type="ECO:0000256" key="3">
    <source>
        <dbReference type="ARBA" id="ARBA00012261"/>
    </source>
</evidence>
<dbReference type="InterPro" id="IPR005793">
    <property type="entry name" value="Formyl_trans_C"/>
</dbReference>
<name>A0A1Z4KJD0_ANAVA</name>
<feature type="binding site" evidence="8">
    <location>
        <begin position="119"/>
        <end position="122"/>
    </location>
    <ligand>
        <name>(6S)-5,6,7,8-tetrahydrofolate</name>
        <dbReference type="ChEBI" id="CHEBI:57453"/>
    </ligand>
</feature>
<evidence type="ECO:0000259" key="9">
    <source>
        <dbReference type="Pfam" id="PF00551"/>
    </source>
</evidence>
<dbReference type="GO" id="GO:0004479">
    <property type="term" value="F:methionyl-tRNA formyltransferase activity"/>
    <property type="evidence" value="ECO:0007669"/>
    <property type="project" value="UniProtKB-UniRule"/>
</dbReference>
<dbReference type="SUPFAM" id="SSF50486">
    <property type="entry name" value="FMT C-terminal domain-like"/>
    <property type="match status" value="1"/>
</dbReference>
<evidence type="ECO:0000313" key="11">
    <source>
        <dbReference type="EMBL" id="BAY69088.1"/>
    </source>
</evidence>
<evidence type="ECO:0000256" key="8">
    <source>
        <dbReference type="HAMAP-Rule" id="MF_00182"/>
    </source>
</evidence>
<dbReference type="InterPro" id="IPR001555">
    <property type="entry name" value="GART_AS"/>
</dbReference>
<keyword evidence="5 8" id="KW-0808">Transferase</keyword>
<accession>A0A1Z4KJD0</accession>
<sequence length="342" mass="37659">MKIVFFGTPEFAVPTLEKLLINPEFDVLAVITQPDKRRERGNKLTPSPVKNVAMSYSQWENIAHDLPVWQPERIKKDTETLNRLKELDVDAFVVVAYGQILPQKILNIPKLGSVNVHGSILPQYRGAAPIQWCLYNGETETGITTMLMDVGMDTGAMLLKATTPIGLLDNADDVAQKLSVIGGDLLIETLHKLQQKEIQPIPQDNAAATYASLIQKQDYGLDWSRSALQLHNQIRGFYPNCITTFRNQPLKITASFPLGAAYREELPPELQKMLQKLPDLSQISGSPGEVVSITKGVGAIAQTGEGLLLLREVQLPGKRPQSGWDFVNGTRLTVGEVLGNGS</sequence>
<dbReference type="Gene3D" id="3.10.25.10">
    <property type="entry name" value="Formyl transferase, C-terminal domain"/>
    <property type="match status" value="1"/>
</dbReference>
<dbReference type="InterPro" id="IPR041711">
    <property type="entry name" value="Met-tRNA-FMT_N"/>
</dbReference>
<dbReference type="EMBL" id="AP018216">
    <property type="protein sequence ID" value="BAY69088.1"/>
    <property type="molecule type" value="Genomic_DNA"/>
</dbReference>
<dbReference type="InterPro" id="IPR044135">
    <property type="entry name" value="Met-tRNA-FMT_C"/>
</dbReference>
<dbReference type="Pfam" id="PF02911">
    <property type="entry name" value="Formyl_trans_C"/>
    <property type="match status" value="1"/>
</dbReference>
<evidence type="ECO:0000256" key="7">
    <source>
        <dbReference type="ARBA" id="ARBA00048558"/>
    </source>
</evidence>
<protein>
    <recommendedName>
        <fullName evidence="4 8">Methionyl-tRNA formyltransferase</fullName>
        <ecNumber evidence="3 8">2.1.2.9</ecNumber>
    </recommendedName>
</protein>
<feature type="domain" description="Formyl transferase N-terminal" evidence="9">
    <location>
        <begin position="1"/>
        <end position="189"/>
    </location>
</feature>
<dbReference type="Gene3D" id="3.40.50.170">
    <property type="entry name" value="Formyl transferase, N-terminal domain"/>
    <property type="match status" value="1"/>
</dbReference>
<dbReference type="InterPro" id="IPR011034">
    <property type="entry name" value="Formyl_transferase-like_C_sf"/>
</dbReference>
<dbReference type="SUPFAM" id="SSF53328">
    <property type="entry name" value="Formyltransferase"/>
    <property type="match status" value="1"/>
</dbReference>
<evidence type="ECO:0000256" key="1">
    <source>
        <dbReference type="ARBA" id="ARBA00002606"/>
    </source>
</evidence>
<dbReference type="HAMAP" id="MF_00182">
    <property type="entry name" value="Formyl_trans"/>
    <property type="match status" value="1"/>
</dbReference>
<dbReference type="NCBIfam" id="TIGR00460">
    <property type="entry name" value="fmt"/>
    <property type="match status" value="1"/>
</dbReference>
<dbReference type="InterPro" id="IPR037022">
    <property type="entry name" value="Formyl_trans_C_sf"/>
</dbReference>
<dbReference type="PROSITE" id="PS00373">
    <property type="entry name" value="GART"/>
    <property type="match status" value="1"/>
</dbReference>
<dbReference type="InterPro" id="IPR005794">
    <property type="entry name" value="Fmt"/>
</dbReference>
<dbReference type="PANTHER" id="PTHR11138:SF5">
    <property type="entry name" value="METHIONYL-TRNA FORMYLTRANSFERASE, MITOCHONDRIAL"/>
    <property type="match status" value="1"/>
</dbReference>
<dbReference type="SMR" id="A0A1Z4KJD0"/>
<evidence type="ECO:0000256" key="2">
    <source>
        <dbReference type="ARBA" id="ARBA00010699"/>
    </source>
</evidence>
<dbReference type="EC" id="2.1.2.9" evidence="3 8"/>
<dbReference type="InterPro" id="IPR002376">
    <property type="entry name" value="Formyl_transf_N"/>
</dbReference>